<name>A0A0R2X9Y6_9BACT</name>
<feature type="region of interest" description="Disordered" evidence="1">
    <location>
        <begin position="167"/>
        <end position="204"/>
    </location>
</feature>
<feature type="compositionally biased region" description="Basic and acidic residues" evidence="1">
    <location>
        <begin position="192"/>
        <end position="204"/>
    </location>
</feature>
<gene>
    <name evidence="2" type="ORF">ABS32_02640</name>
</gene>
<proteinExistence type="predicted"/>
<dbReference type="EMBL" id="LIDM01000065">
    <property type="protein sequence ID" value="KRP32738.1"/>
    <property type="molecule type" value="Genomic_DNA"/>
</dbReference>
<dbReference type="AlphaFoldDB" id="A0A0R2X9Y6"/>
<reference evidence="2 3" key="1">
    <citation type="submission" date="2015-10" db="EMBL/GenBank/DDBJ databases">
        <title>Metagenome-Assembled Genomes uncover a global brackish microbiome.</title>
        <authorList>
            <person name="Hugerth L.W."/>
            <person name="Larsson J."/>
            <person name="Alneberg J."/>
            <person name="Lindh M.V."/>
            <person name="Legrand C."/>
            <person name="Pinhassi J."/>
            <person name="Andersson A.F."/>
        </authorList>
    </citation>
    <scope>NUCLEOTIDE SEQUENCE [LARGE SCALE GENOMIC DNA]</scope>
    <source>
        <strain evidence="2">BACL9 MAG-120820-bin42</strain>
    </source>
</reference>
<accession>A0A0R2X9Y6</accession>
<evidence type="ECO:0000256" key="1">
    <source>
        <dbReference type="SAM" id="MobiDB-lite"/>
    </source>
</evidence>
<protein>
    <submittedName>
        <fullName evidence="2">Uncharacterized protein</fullName>
    </submittedName>
</protein>
<sequence>MKHELAAEFLNQGDLFGEAGITGFDTGSVFDHSFAFCKEAQDCGGHSDAVVPVTFHFGAHELASAFNEEAIGLFFNGDPKEAEVFCHNREAVTLFVAEFGRVSNFGCALGEGGGHGEDGNFIDQVGDFLSGDRGGFKRFSAGNCDSAERFGGRLFYLFQNARAHAQEGGDEGGAGGVEADASESELGTTKASGEDHPKGGRGEVARNIQFGGFEALGAVKNEGSIFGAKAGPKGGEKSFGMVARQGGLGESGFSAGLEGGEENAGFDLSAGNLAGEADRSELGATDGERGSVATSFAEDFGAELAEGLGDSPHGAAGEGGIAEEAGGEGKPGDDSREEAHGGAAVAAIDGFGGGEEFSSLAFD</sequence>
<feature type="compositionally biased region" description="Basic and acidic residues" evidence="1">
    <location>
        <begin position="330"/>
        <end position="340"/>
    </location>
</feature>
<evidence type="ECO:0000313" key="2">
    <source>
        <dbReference type="EMBL" id="KRP32738.1"/>
    </source>
</evidence>
<evidence type="ECO:0000313" key="3">
    <source>
        <dbReference type="Proteomes" id="UP000051557"/>
    </source>
</evidence>
<comment type="caution">
    <text evidence="2">The sequence shown here is derived from an EMBL/GenBank/DDBJ whole genome shotgun (WGS) entry which is preliminary data.</text>
</comment>
<dbReference type="Proteomes" id="UP000051557">
    <property type="component" value="Unassembled WGS sequence"/>
</dbReference>
<feature type="region of interest" description="Disordered" evidence="1">
    <location>
        <begin position="301"/>
        <end position="342"/>
    </location>
</feature>
<organism evidence="2 3">
    <name type="scientific">Verrucomicrobia subdivision 6 bacterium BACL9 MAG-120820-bin42</name>
    <dbReference type="NCBI Taxonomy" id="1655634"/>
    <lineage>
        <taxon>Bacteria</taxon>
        <taxon>Pseudomonadati</taxon>
        <taxon>Verrucomicrobiota</taxon>
        <taxon>Verrucomicrobiia</taxon>
        <taxon>Verrucomicrobiales</taxon>
        <taxon>Verrucomicrobia subdivision 6</taxon>
    </lineage>
</organism>